<gene>
    <name evidence="5" type="ORF">INP51_09970</name>
</gene>
<reference evidence="5 6" key="1">
    <citation type="submission" date="2020-10" db="EMBL/GenBank/DDBJ databases">
        <title>Blautia liquoris sp.nov., isolated from the mud in a fermentation cellar used for the production of Chinese strong-flavoured liquor.</title>
        <authorList>
            <person name="Lu L."/>
        </authorList>
    </citation>
    <scope>NUCLEOTIDE SEQUENCE [LARGE SCALE GENOMIC DNA]</scope>
    <source>
        <strain evidence="5 6">LZLJ-3</strain>
    </source>
</reference>
<keyword evidence="3" id="KW-0804">Transcription</keyword>
<organism evidence="5 6">
    <name type="scientific">Blautia liquoris</name>
    <dbReference type="NCBI Taxonomy" id="2779518"/>
    <lineage>
        <taxon>Bacteria</taxon>
        <taxon>Bacillati</taxon>
        <taxon>Bacillota</taxon>
        <taxon>Clostridia</taxon>
        <taxon>Lachnospirales</taxon>
        <taxon>Lachnospiraceae</taxon>
        <taxon>Blautia</taxon>
    </lineage>
</organism>
<name>A0A7M2REF1_9FIRM</name>
<dbReference type="Pfam" id="PF02311">
    <property type="entry name" value="AraC_binding"/>
    <property type="match status" value="1"/>
</dbReference>
<dbReference type="AlphaFoldDB" id="A0A7M2REF1"/>
<dbReference type="SUPFAM" id="SSF51215">
    <property type="entry name" value="Regulatory protein AraC"/>
    <property type="match status" value="1"/>
</dbReference>
<dbReference type="PANTHER" id="PTHR43280:SF34">
    <property type="entry name" value="ARAC-FAMILY TRANSCRIPTIONAL REGULATOR"/>
    <property type="match status" value="1"/>
</dbReference>
<feature type="domain" description="HTH araC/xylS-type" evidence="4">
    <location>
        <begin position="188"/>
        <end position="285"/>
    </location>
</feature>
<evidence type="ECO:0000259" key="4">
    <source>
        <dbReference type="PROSITE" id="PS01124"/>
    </source>
</evidence>
<dbReference type="SMART" id="SM00342">
    <property type="entry name" value="HTH_ARAC"/>
    <property type="match status" value="1"/>
</dbReference>
<dbReference type="Proteomes" id="UP000593601">
    <property type="component" value="Chromosome"/>
</dbReference>
<dbReference type="PROSITE" id="PS00041">
    <property type="entry name" value="HTH_ARAC_FAMILY_1"/>
    <property type="match status" value="1"/>
</dbReference>
<evidence type="ECO:0000256" key="3">
    <source>
        <dbReference type="ARBA" id="ARBA00023163"/>
    </source>
</evidence>
<dbReference type="InterPro" id="IPR003313">
    <property type="entry name" value="AraC-bd"/>
</dbReference>
<dbReference type="KEGG" id="bliq:INP51_09970"/>
<protein>
    <submittedName>
        <fullName evidence="5">Helix-turn-helix domain-containing protein</fullName>
    </submittedName>
</protein>
<dbReference type="InterPro" id="IPR037923">
    <property type="entry name" value="HTH-like"/>
</dbReference>
<dbReference type="GO" id="GO:0043565">
    <property type="term" value="F:sequence-specific DNA binding"/>
    <property type="evidence" value="ECO:0007669"/>
    <property type="project" value="InterPro"/>
</dbReference>
<evidence type="ECO:0000313" key="5">
    <source>
        <dbReference type="EMBL" id="QOV18344.1"/>
    </source>
</evidence>
<dbReference type="InterPro" id="IPR009057">
    <property type="entry name" value="Homeodomain-like_sf"/>
</dbReference>
<dbReference type="Pfam" id="PF12833">
    <property type="entry name" value="HTH_18"/>
    <property type="match status" value="1"/>
</dbReference>
<keyword evidence="6" id="KW-1185">Reference proteome</keyword>
<dbReference type="GO" id="GO:0003700">
    <property type="term" value="F:DNA-binding transcription factor activity"/>
    <property type="evidence" value="ECO:0007669"/>
    <property type="project" value="InterPro"/>
</dbReference>
<dbReference type="EMBL" id="CP063304">
    <property type="protein sequence ID" value="QOV18344.1"/>
    <property type="molecule type" value="Genomic_DNA"/>
</dbReference>
<evidence type="ECO:0000256" key="1">
    <source>
        <dbReference type="ARBA" id="ARBA00023015"/>
    </source>
</evidence>
<accession>A0A7M2REF1</accession>
<dbReference type="InterPro" id="IPR018060">
    <property type="entry name" value="HTH_AraC"/>
</dbReference>
<keyword evidence="2" id="KW-0238">DNA-binding</keyword>
<dbReference type="Gene3D" id="1.10.10.60">
    <property type="entry name" value="Homeodomain-like"/>
    <property type="match status" value="2"/>
</dbReference>
<proteinExistence type="predicted"/>
<sequence length="294" mass="34298">MQLYHSCREAMKYCIDSKTFAAAWLYNDEKPMDIHIHDCYEIYYSISGGKQFLIDNRFYNFNPGDIFFINQYESHHLYQVDDGSHERIILSIYPDYLKSFCTKNTDLNYCFTCRNTNFGHKLSLTDEEQKRFLYFVHNLTGTEGYGQDLMDKAAFLEMMIFLNKIFLKRCDHDLLEHEITGVHHEQIDGILSYVNQNLAQNLTIQNLADQFYISSSYLCRIFKDATGTTINKYITAKRITRAKALLSDGYSVTETCSMCGFRDYSNFLKSFTKAVGISPRKYAQFSTSYVSIHS</sequence>
<evidence type="ECO:0000313" key="6">
    <source>
        <dbReference type="Proteomes" id="UP000593601"/>
    </source>
</evidence>
<dbReference type="PANTHER" id="PTHR43280">
    <property type="entry name" value="ARAC-FAMILY TRANSCRIPTIONAL REGULATOR"/>
    <property type="match status" value="1"/>
</dbReference>
<dbReference type="InterPro" id="IPR014710">
    <property type="entry name" value="RmlC-like_jellyroll"/>
</dbReference>
<dbReference type="SUPFAM" id="SSF46689">
    <property type="entry name" value="Homeodomain-like"/>
    <property type="match status" value="2"/>
</dbReference>
<dbReference type="InterPro" id="IPR018062">
    <property type="entry name" value="HTH_AraC-typ_CS"/>
</dbReference>
<dbReference type="RefSeq" id="WP_193734706.1">
    <property type="nucleotide sequence ID" value="NZ_CP063304.1"/>
</dbReference>
<keyword evidence="1" id="KW-0805">Transcription regulation</keyword>
<dbReference type="Gene3D" id="2.60.120.10">
    <property type="entry name" value="Jelly Rolls"/>
    <property type="match status" value="1"/>
</dbReference>
<evidence type="ECO:0000256" key="2">
    <source>
        <dbReference type="ARBA" id="ARBA00023125"/>
    </source>
</evidence>
<dbReference type="PROSITE" id="PS01124">
    <property type="entry name" value="HTH_ARAC_FAMILY_2"/>
    <property type="match status" value="1"/>
</dbReference>